<evidence type="ECO:0000313" key="4">
    <source>
        <dbReference type="Proteomes" id="UP000332933"/>
    </source>
</evidence>
<feature type="signal peptide" evidence="1">
    <location>
        <begin position="1"/>
        <end position="18"/>
    </location>
</feature>
<accession>A0A485KKA9</accession>
<dbReference type="AlphaFoldDB" id="A0A485KKA9"/>
<keyword evidence="4" id="KW-1185">Reference proteome</keyword>
<gene>
    <name evidence="3" type="primary">Aste57867_8448</name>
    <name evidence="2" type="ORF">As57867_008416</name>
    <name evidence="3" type="ORF">ASTE57867_8448</name>
</gene>
<reference evidence="2" key="2">
    <citation type="submission" date="2019-06" db="EMBL/GenBank/DDBJ databases">
        <title>Genomics analysis of Aphanomyces spp. identifies a new class of oomycete effector associated with host adaptation.</title>
        <authorList>
            <person name="Gaulin E."/>
        </authorList>
    </citation>
    <scope>NUCLEOTIDE SEQUENCE</scope>
    <source>
        <strain evidence="2">CBS 578.67</strain>
    </source>
</reference>
<reference evidence="3 4" key="1">
    <citation type="submission" date="2019-03" db="EMBL/GenBank/DDBJ databases">
        <authorList>
            <person name="Gaulin E."/>
            <person name="Dumas B."/>
        </authorList>
    </citation>
    <scope>NUCLEOTIDE SEQUENCE [LARGE SCALE GENOMIC DNA]</scope>
    <source>
        <strain evidence="3">CBS 568.67</strain>
    </source>
</reference>
<evidence type="ECO:0000256" key="1">
    <source>
        <dbReference type="SAM" id="SignalP"/>
    </source>
</evidence>
<keyword evidence="1" id="KW-0732">Signal</keyword>
<evidence type="ECO:0000313" key="3">
    <source>
        <dbReference type="EMBL" id="VFT85334.1"/>
    </source>
</evidence>
<dbReference type="Proteomes" id="UP000332933">
    <property type="component" value="Unassembled WGS sequence"/>
</dbReference>
<organism evidence="3 4">
    <name type="scientific">Aphanomyces stellatus</name>
    <dbReference type="NCBI Taxonomy" id="120398"/>
    <lineage>
        <taxon>Eukaryota</taxon>
        <taxon>Sar</taxon>
        <taxon>Stramenopiles</taxon>
        <taxon>Oomycota</taxon>
        <taxon>Saprolegniomycetes</taxon>
        <taxon>Saprolegniales</taxon>
        <taxon>Verrucalvaceae</taxon>
        <taxon>Aphanomyces</taxon>
    </lineage>
</organism>
<protein>
    <submittedName>
        <fullName evidence="3">Aste57867_8448 protein</fullName>
    </submittedName>
</protein>
<sequence>MKAIFFVVLATIVSSATAATCNQAKITEWMQSCDKLSTVDDKCKNSACHKALHHLLEDDVRKCYVETKMGSATDLDKYSQLDETCHNEPFKATSNATKKPEAITAPNTTAAANTTNVTPASTAAAAKTSASSTVVSKLLASAVVAIVTALSM</sequence>
<feature type="chain" id="PRO_5036116092" evidence="1">
    <location>
        <begin position="19"/>
        <end position="152"/>
    </location>
</feature>
<name>A0A485KKA9_9STRA</name>
<dbReference type="EMBL" id="CAADRA010005124">
    <property type="protein sequence ID" value="VFT85334.1"/>
    <property type="molecule type" value="Genomic_DNA"/>
</dbReference>
<dbReference type="EMBL" id="VJMH01005103">
    <property type="protein sequence ID" value="KAF0701002.1"/>
    <property type="molecule type" value="Genomic_DNA"/>
</dbReference>
<proteinExistence type="predicted"/>
<evidence type="ECO:0000313" key="2">
    <source>
        <dbReference type="EMBL" id="KAF0701002.1"/>
    </source>
</evidence>